<proteinExistence type="inferred from homology"/>
<evidence type="ECO:0000256" key="8">
    <source>
        <dbReference type="ARBA" id="ARBA00022989"/>
    </source>
</evidence>
<dbReference type="PANTHER" id="PTHR30042">
    <property type="entry name" value="POTASSIUM-TRANSPORTING ATPASE C CHAIN"/>
    <property type="match status" value="1"/>
</dbReference>
<evidence type="ECO:0000256" key="6">
    <source>
        <dbReference type="ARBA" id="ARBA00022840"/>
    </source>
</evidence>
<evidence type="ECO:0000256" key="9">
    <source>
        <dbReference type="ARBA" id="ARBA00023065"/>
    </source>
</evidence>
<protein>
    <recommendedName>
        <fullName evidence="11">Potassium-transporting ATPase KdpC subunit</fullName>
    </recommendedName>
    <alternativeName>
        <fullName evidence="11">ATP phosphohydrolase [potassium-transporting] C chain</fullName>
    </alternativeName>
    <alternativeName>
        <fullName evidence="11">Potassium-binding and translocating subunit C</fullName>
    </alternativeName>
    <alternativeName>
        <fullName evidence="11">Potassium-translocating ATPase C chain</fullName>
    </alternativeName>
</protein>
<keyword evidence="7 11" id="KW-0630">Potassium</keyword>
<evidence type="ECO:0000256" key="10">
    <source>
        <dbReference type="ARBA" id="ARBA00023136"/>
    </source>
</evidence>
<keyword evidence="9 11" id="KW-0406">Ion transport</keyword>
<keyword evidence="2 11" id="KW-1003">Cell membrane</keyword>
<dbReference type="PIRSF" id="PIRSF001296">
    <property type="entry name" value="K_ATPase_KdpC"/>
    <property type="match status" value="1"/>
</dbReference>
<accession>A0ABY6P223</accession>
<dbReference type="HAMAP" id="MF_00276">
    <property type="entry name" value="KdpC"/>
    <property type="match status" value="1"/>
</dbReference>
<sequence>MRFASSLLRQTGAGLRVLLLLTVITGLVYPALVWGVSRIGSSSAEGSPLTDASGCVVGSALLGVDPQVVAGAPDPYFHLRVKGDPTATDPTAAATAPGDPASSGGSNQGPNDETLAADIVIRRQVVADREGVDPARVPVDAVTGSGSGLDPQISPAYARIQVARVARENDTTTAAVTALVAEHTDGRQLGFLGQERVDVPALNVALGLTAPRCAGS</sequence>
<evidence type="ECO:0000256" key="2">
    <source>
        <dbReference type="ARBA" id="ARBA00022475"/>
    </source>
</evidence>
<organism evidence="13 14">
    <name type="scientific">Rhodococcus antarcticus</name>
    <dbReference type="NCBI Taxonomy" id="2987751"/>
    <lineage>
        <taxon>Bacteria</taxon>
        <taxon>Bacillati</taxon>
        <taxon>Actinomycetota</taxon>
        <taxon>Actinomycetes</taxon>
        <taxon>Mycobacteriales</taxon>
        <taxon>Nocardiaceae</taxon>
        <taxon>Rhodococcus</taxon>
    </lineage>
</organism>
<comment type="subunit">
    <text evidence="11">The system is composed of three essential subunits: KdpA, KdpB and KdpC.</text>
</comment>
<gene>
    <name evidence="11" type="primary">kdpC</name>
    <name evidence="13" type="ORF">RHODO2019_04430</name>
</gene>
<evidence type="ECO:0000256" key="11">
    <source>
        <dbReference type="HAMAP-Rule" id="MF_00276"/>
    </source>
</evidence>
<evidence type="ECO:0000256" key="3">
    <source>
        <dbReference type="ARBA" id="ARBA00022538"/>
    </source>
</evidence>
<dbReference type="Proteomes" id="UP001164965">
    <property type="component" value="Chromosome"/>
</dbReference>
<feature type="compositionally biased region" description="Low complexity" evidence="12">
    <location>
        <begin position="84"/>
        <end position="105"/>
    </location>
</feature>
<dbReference type="EMBL" id="CP110615">
    <property type="protein sequence ID" value="UZJ25705.1"/>
    <property type="molecule type" value="Genomic_DNA"/>
</dbReference>
<comment type="subcellular location">
    <subcellularLocation>
        <location evidence="11">Cell membrane</location>
        <topology evidence="11">Single-pass membrane protein</topology>
    </subcellularLocation>
</comment>
<dbReference type="RefSeq" id="WP_265383809.1">
    <property type="nucleotide sequence ID" value="NZ_CP110615.1"/>
</dbReference>
<feature type="region of interest" description="Disordered" evidence="12">
    <location>
        <begin position="80"/>
        <end position="112"/>
    </location>
</feature>
<keyword evidence="4 11" id="KW-0812">Transmembrane</keyword>
<comment type="similarity">
    <text evidence="11">Belongs to the KdpC family.</text>
</comment>
<keyword evidence="5 11" id="KW-0547">Nucleotide-binding</keyword>
<evidence type="ECO:0000256" key="7">
    <source>
        <dbReference type="ARBA" id="ARBA00022958"/>
    </source>
</evidence>
<keyword evidence="8 11" id="KW-1133">Transmembrane helix</keyword>
<dbReference type="Pfam" id="PF02669">
    <property type="entry name" value="KdpC"/>
    <property type="match status" value="1"/>
</dbReference>
<keyword evidence="6 11" id="KW-0067">ATP-binding</keyword>
<evidence type="ECO:0000313" key="13">
    <source>
        <dbReference type="EMBL" id="UZJ25705.1"/>
    </source>
</evidence>
<keyword evidence="3 11" id="KW-0633">Potassium transport</keyword>
<dbReference type="InterPro" id="IPR003820">
    <property type="entry name" value="KdpC"/>
</dbReference>
<evidence type="ECO:0000256" key="1">
    <source>
        <dbReference type="ARBA" id="ARBA00022448"/>
    </source>
</evidence>
<evidence type="ECO:0000313" key="14">
    <source>
        <dbReference type="Proteomes" id="UP001164965"/>
    </source>
</evidence>
<evidence type="ECO:0000256" key="5">
    <source>
        <dbReference type="ARBA" id="ARBA00022741"/>
    </source>
</evidence>
<dbReference type="PANTHER" id="PTHR30042:SF2">
    <property type="entry name" value="POTASSIUM-TRANSPORTING ATPASE KDPC SUBUNIT"/>
    <property type="match status" value="1"/>
</dbReference>
<keyword evidence="10 11" id="KW-0472">Membrane</keyword>
<evidence type="ECO:0000256" key="4">
    <source>
        <dbReference type="ARBA" id="ARBA00022692"/>
    </source>
</evidence>
<keyword evidence="14" id="KW-1185">Reference proteome</keyword>
<comment type="function">
    <text evidence="11">Part of the high-affinity ATP-driven potassium transport (or Kdp) system, which catalyzes the hydrolysis of ATP coupled with the electrogenic transport of potassium into the cytoplasm. This subunit acts as a catalytic chaperone that increases the ATP-binding affinity of the ATP-hydrolyzing subunit KdpB by the formation of a transient KdpB/KdpC/ATP ternary complex.</text>
</comment>
<evidence type="ECO:0000256" key="12">
    <source>
        <dbReference type="SAM" id="MobiDB-lite"/>
    </source>
</evidence>
<reference evidence="13" key="1">
    <citation type="submission" date="2022-10" db="EMBL/GenBank/DDBJ databases">
        <title>Rhodococcus sp.75.</title>
        <authorList>
            <person name="Sun M."/>
        </authorList>
    </citation>
    <scope>NUCLEOTIDE SEQUENCE</scope>
    <source>
        <strain evidence="13">75</strain>
    </source>
</reference>
<keyword evidence="1 11" id="KW-0813">Transport</keyword>
<name>A0ABY6P223_9NOCA</name>